<dbReference type="EMBL" id="JOWA01000093">
    <property type="protein sequence ID" value="KEZ43474.1"/>
    <property type="molecule type" value="Genomic_DNA"/>
</dbReference>
<evidence type="ECO:0008006" key="4">
    <source>
        <dbReference type="Google" id="ProtNLM"/>
    </source>
</evidence>
<feature type="compositionally biased region" description="Basic and acidic residues" evidence="1">
    <location>
        <begin position="23"/>
        <end position="41"/>
    </location>
</feature>
<reference evidence="2 3" key="1">
    <citation type="journal article" date="2014" name="Genome Announc.">
        <title>Draft genome sequence of the pathogenic fungus Scedosporium apiospermum.</title>
        <authorList>
            <person name="Vandeputte P."/>
            <person name="Ghamrawi S."/>
            <person name="Rechenmann M."/>
            <person name="Iltis A."/>
            <person name="Giraud S."/>
            <person name="Fleury M."/>
            <person name="Thornton C."/>
            <person name="Delhaes L."/>
            <person name="Meyer W."/>
            <person name="Papon N."/>
            <person name="Bouchara J.P."/>
        </authorList>
    </citation>
    <scope>NUCLEOTIDE SEQUENCE [LARGE SCALE GENOMIC DNA]</scope>
    <source>
        <strain evidence="2 3">IHEM 14462</strain>
    </source>
</reference>
<dbReference type="VEuPathDB" id="FungiDB:SAPIO_CDS4671"/>
<proteinExistence type="predicted"/>
<dbReference type="OrthoDB" id="4161589at2759"/>
<evidence type="ECO:0000313" key="2">
    <source>
        <dbReference type="EMBL" id="KEZ43474.1"/>
    </source>
</evidence>
<dbReference type="PANTHER" id="PTHR37012">
    <property type="entry name" value="B-ZIP TRANSCRIPTION FACTOR (EUROFUNG)-RELATED"/>
    <property type="match status" value="1"/>
</dbReference>
<dbReference type="AlphaFoldDB" id="A0A084G812"/>
<dbReference type="PANTHER" id="PTHR37012:SF2">
    <property type="entry name" value="BZIP DOMAIN-CONTAINING PROTEIN-RELATED"/>
    <property type="match status" value="1"/>
</dbReference>
<sequence length="349" mass="38269">MATPSNSHNTDDGGPEAALDFQKLSKDERRRARKRATDRNCQRQHRQRQRAYVRQLEETIQTFKTSFAQSSNSEVAALLKEQERLLARCQKLEATLLRISGLANSARGVETCPPEPAPEAPCLEKALDPRVAAAIQMNKPMEETSASSGCSQTLCDPAFPSVDLDNDRPTPSAETLRMPGSILPPSLDYFDLSDCFLELPKDHPPDIHLQTQTSGTSAHIDLLTEVTSDGGNFGENNCDDSLESGASGILDGSAMSLDVLPTSLLSFDTPMNEMVTMRDNLSSWANSSTPPGFLRVSNDLVVCPRNSIGLPPDSRVHATYRLRNTYPASTMHWDARVAGHSSHIDSRFE</sequence>
<dbReference type="RefSeq" id="XP_016643273.1">
    <property type="nucleotide sequence ID" value="XM_016787164.1"/>
</dbReference>
<dbReference type="Proteomes" id="UP000028545">
    <property type="component" value="Unassembled WGS sequence"/>
</dbReference>
<gene>
    <name evidence="2" type="ORF">SAPIO_CDS4671</name>
</gene>
<evidence type="ECO:0000313" key="3">
    <source>
        <dbReference type="Proteomes" id="UP000028545"/>
    </source>
</evidence>
<dbReference type="HOGENOM" id="CLU_794903_0_0_1"/>
<name>A0A084G812_PSEDA</name>
<organism evidence="2 3">
    <name type="scientific">Pseudallescheria apiosperma</name>
    <name type="common">Scedosporium apiospermum</name>
    <dbReference type="NCBI Taxonomy" id="563466"/>
    <lineage>
        <taxon>Eukaryota</taxon>
        <taxon>Fungi</taxon>
        <taxon>Dikarya</taxon>
        <taxon>Ascomycota</taxon>
        <taxon>Pezizomycotina</taxon>
        <taxon>Sordariomycetes</taxon>
        <taxon>Hypocreomycetidae</taxon>
        <taxon>Microascales</taxon>
        <taxon>Microascaceae</taxon>
        <taxon>Scedosporium</taxon>
    </lineage>
</organism>
<keyword evidence="3" id="KW-1185">Reference proteome</keyword>
<feature type="region of interest" description="Disordered" evidence="1">
    <location>
        <begin position="1"/>
        <end position="49"/>
    </location>
</feature>
<accession>A0A084G812</accession>
<comment type="caution">
    <text evidence="2">The sequence shown here is derived from an EMBL/GenBank/DDBJ whole genome shotgun (WGS) entry which is preliminary data.</text>
</comment>
<protein>
    <recommendedName>
        <fullName evidence="4">BZIP domain-containing protein</fullName>
    </recommendedName>
</protein>
<dbReference type="GeneID" id="27723743"/>
<evidence type="ECO:0000256" key="1">
    <source>
        <dbReference type="SAM" id="MobiDB-lite"/>
    </source>
</evidence>
<dbReference type="KEGG" id="sapo:SAPIO_CDS4671"/>